<protein>
    <submittedName>
        <fullName evidence="1">Uncharacterized protein</fullName>
    </submittedName>
</protein>
<sequence length="39" mass="4231">MIATIAGDTSFRLLQTSNVVIGGFADNLMMDIIPKLSEF</sequence>
<evidence type="ECO:0000313" key="1">
    <source>
        <dbReference type="EMBL" id="SVA25924.1"/>
    </source>
</evidence>
<organism evidence="1">
    <name type="scientific">marine metagenome</name>
    <dbReference type="NCBI Taxonomy" id="408172"/>
    <lineage>
        <taxon>unclassified sequences</taxon>
        <taxon>metagenomes</taxon>
        <taxon>ecological metagenomes</taxon>
    </lineage>
</organism>
<name>A0A381UD86_9ZZZZ</name>
<dbReference type="EMBL" id="UINC01006172">
    <property type="protein sequence ID" value="SVA25924.1"/>
    <property type="molecule type" value="Genomic_DNA"/>
</dbReference>
<proteinExistence type="predicted"/>
<reference evidence="1" key="1">
    <citation type="submission" date="2018-05" db="EMBL/GenBank/DDBJ databases">
        <authorList>
            <person name="Lanie J.A."/>
            <person name="Ng W.-L."/>
            <person name="Kazmierczak K.M."/>
            <person name="Andrzejewski T.M."/>
            <person name="Davidsen T.M."/>
            <person name="Wayne K.J."/>
            <person name="Tettelin H."/>
            <person name="Glass J.I."/>
            <person name="Rusch D."/>
            <person name="Podicherti R."/>
            <person name="Tsui H.-C.T."/>
            <person name="Winkler M.E."/>
        </authorList>
    </citation>
    <scope>NUCLEOTIDE SEQUENCE</scope>
</reference>
<accession>A0A381UD86</accession>
<dbReference type="AlphaFoldDB" id="A0A381UD86"/>
<gene>
    <name evidence="1" type="ORF">METZ01_LOCUS78778</name>
</gene>